<feature type="transmembrane region" description="Helical" evidence="4">
    <location>
        <begin position="192"/>
        <end position="214"/>
    </location>
</feature>
<dbReference type="InParanoid" id="A0A409YCF9"/>
<dbReference type="OrthoDB" id="2213137at2759"/>
<sequence>MFSTFPTKPIQSAAAKAPRPVKRGGRVTRQPKETDPAVPRPVRVIPDRPGPIGALPGLPSHVRPLKKESKKDATSKSFIASFFSSIRSWFYFILPKNPFARRLSLIPPPTPKTSTYDGEAGYIKKFLDELDPSGASQRDYKNIPPLSKRDSPEGGLVAWVSVATCFVIQFCTVGYLFTWTAFEAGKAADSGYFRHVTITGSAMFSVCLLILSFVPEEQFAAVFMLQAVGMGIGIGLVFVPTTVVPLHYFKRKRGLVLGIVMSGGCFGGAIFPTVVRTLIPRHGLGGAIRITGFSIMSCLVIANCVITTPPKEEKSLYPHPRLDLVKYSREAGYLYTTGSSLITMLIIFYPAMYLNLLGLERGVDPTSAYTSISILSLFGLFSRIGFGYASDRLGTWNLLMPISGLLALMMFVTCTVQGIKSLAAVAVFYGIFSSAWLSLMITGLASLANRTHEAGVRIGLVLSVASIPLLFSDLVQQIMLSDHHKWVTPSVVSGCLMLAVTGLSYLSRTYFAKTQKISYRRKIKGIQII</sequence>
<dbReference type="SUPFAM" id="SSF103473">
    <property type="entry name" value="MFS general substrate transporter"/>
    <property type="match status" value="1"/>
</dbReference>
<dbReference type="GO" id="GO:0022857">
    <property type="term" value="F:transmembrane transporter activity"/>
    <property type="evidence" value="ECO:0007669"/>
    <property type="project" value="InterPro"/>
</dbReference>
<feature type="transmembrane region" description="Helical" evidence="4">
    <location>
        <begin position="366"/>
        <end position="386"/>
    </location>
</feature>
<feature type="transmembrane region" description="Helical" evidence="4">
    <location>
        <begin position="287"/>
        <end position="310"/>
    </location>
</feature>
<feature type="transmembrane region" description="Helical" evidence="4">
    <location>
        <begin position="398"/>
        <end position="419"/>
    </location>
</feature>
<dbReference type="EMBL" id="NHTK01001298">
    <property type="protein sequence ID" value="PPR00698.1"/>
    <property type="molecule type" value="Genomic_DNA"/>
</dbReference>
<dbReference type="GO" id="GO:0016020">
    <property type="term" value="C:membrane"/>
    <property type="evidence" value="ECO:0007669"/>
    <property type="project" value="UniProtKB-SubCell"/>
</dbReference>
<dbReference type="PANTHER" id="PTHR11360:SF234">
    <property type="entry name" value="MFS-TYPE TRANSPORTER DBAD-RELATED"/>
    <property type="match status" value="1"/>
</dbReference>
<evidence type="ECO:0000313" key="5">
    <source>
        <dbReference type="EMBL" id="PPR00698.1"/>
    </source>
</evidence>
<dbReference type="Pfam" id="PF07690">
    <property type="entry name" value="MFS_1"/>
    <property type="match status" value="1"/>
</dbReference>
<reference evidence="5 6" key="1">
    <citation type="journal article" date="2018" name="Evol. Lett.">
        <title>Horizontal gene cluster transfer increased hallucinogenic mushroom diversity.</title>
        <authorList>
            <person name="Reynolds H.T."/>
            <person name="Vijayakumar V."/>
            <person name="Gluck-Thaler E."/>
            <person name="Korotkin H.B."/>
            <person name="Matheny P.B."/>
            <person name="Slot J.C."/>
        </authorList>
    </citation>
    <scope>NUCLEOTIDE SEQUENCE [LARGE SCALE GENOMIC DNA]</scope>
    <source>
        <strain evidence="5 6">2629</strain>
    </source>
</reference>
<dbReference type="AlphaFoldDB" id="A0A409YCF9"/>
<feature type="transmembrane region" description="Helical" evidence="4">
    <location>
        <begin position="425"/>
        <end position="447"/>
    </location>
</feature>
<keyword evidence="4" id="KW-1133">Transmembrane helix</keyword>
<feature type="transmembrane region" description="Helical" evidence="4">
    <location>
        <begin position="156"/>
        <end position="180"/>
    </location>
</feature>
<name>A0A409YCF9_9AGAR</name>
<proteinExistence type="inferred from homology"/>
<protein>
    <recommendedName>
        <fullName evidence="7">Major facilitator superfamily (MFS) profile domain-containing protein</fullName>
    </recommendedName>
</protein>
<feature type="transmembrane region" description="Helical" evidence="4">
    <location>
        <begin position="255"/>
        <end position="275"/>
    </location>
</feature>
<dbReference type="PANTHER" id="PTHR11360">
    <property type="entry name" value="MONOCARBOXYLATE TRANSPORTER"/>
    <property type="match status" value="1"/>
</dbReference>
<keyword evidence="6" id="KW-1185">Reference proteome</keyword>
<feature type="transmembrane region" description="Helical" evidence="4">
    <location>
        <begin position="220"/>
        <end position="243"/>
    </location>
</feature>
<keyword evidence="4" id="KW-0472">Membrane</keyword>
<feature type="compositionally biased region" description="Polar residues" evidence="3">
    <location>
        <begin position="1"/>
        <end position="10"/>
    </location>
</feature>
<gene>
    <name evidence="5" type="ORF">CVT24_000986</name>
</gene>
<dbReference type="InterPro" id="IPR050327">
    <property type="entry name" value="Proton-linked_MCT"/>
</dbReference>
<evidence type="ECO:0000256" key="3">
    <source>
        <dbReference type="SAM" id="MobiDB-lite"/>
    </source>
</evidence>
<feature type="transmembrane region" description="Helical" evidence="4">
    <location>
        <begin position="454"/>
        <end position="471"/>
    </location>
</feature>
<comment type="caution">
    <text evidence="5">The sequence shown here is derived from an EMBL/GenBank/DDBJ whole genome shotgun (WGS) entry which is preliminary data.</text>
</comment>
<dbReference type="InterPro" id="IPR011701">
    <property type="entry name" value="MFS"/>
</dbReference>
<evidence type="ECO:0000256" key="2">
    <source>
        <dbReference type="ARBA" id="ARBA00006727"/>
    </source>
</evidence>
<accession>A0A409YCF9</accession>
<evidence type="ECO:0008006" key="7">
    <source>
        <dbReference type="Google" id="ProtNLM"/>
    </source>
</evidence>
<evidence type="ECO:0000256" key="4">
    <source>
        <dbReference type="SAM" id="Phobius"/>
    </source>
</evidence>
<keyword evidence="4" id="KW-0812">Transmembrane</keyword>
<evidence type="ECO:0000313" key="6">
    <source>
        <dbReference type="Proteomes" id="UP000284842"/>
    </source>
</evidence>
<dbReference type="Gene3D" id="1.20.1250.20">
    <property type="entry name" value="MFS general substrate transporter like domains"/>
    <property type="match status" value="2"/>
</dbReference>
<feature type="region of interest" description="Disordered" evidence="3">
    <location>
        <begin position="1"/>
        <end position="69"/>
    </location>
</feature>
<dbReference type="Proteomes" id="UP000284842">
    <property type="component" value="Unassembled WGS sequence"/>
</dbReference>
<feature type="transmembrane region" description="Helical" evidence="4">
    <location>
        <begin position="491"/>
        <end position="511"/>
    </location>
</feature>
<evidence type="ECO:0000256" key="1">
    <source>
        <dbReference type="ARBA" id="ARBA00004141"/>
    </source>
</evidence>
<organism evidence="5 6">
    <name type="scientific">Panaeolus cyanescens</name>
    <dbReference type="NCBI Taxonomy" id="181874"/>
    <lineage>
        <taxon>Eukaryota</taxon>
        <taxon>Fungi</taxon>
        <taxon>Dikarya</taxon>
        <taxon>Basidiomycota</taxon>
        <taxon>Agaricomycotina</taxon>
        <taxon>Agaricomycetes</taxon>
        <taxon>Agaricomycetidae</taxon>
        <taxon>Agaricales</taxon>
        <taxon>Agaricineae</taxon>
        <taxon>Galeropsidaceae</taxon>
        <taxon>Panaeolus</taxon>
    </lineage>
</organism>
<comment type="similarity">
    <text evidence="2">Belongs to the major facilitator superfamily. Monocarboxylate porter (TC 2.A.1.13) family.</text>
</comment>
<feature type="transmembrane region" description="Helical" evidence="4">
    <location>
        <begin position="331"/>
        <end position="354"/>
    </location>
</feature>
<comment type="subcellular location">
    <subcellularLocation>
        <location evidence="1">Membrane</location>
        <topology evidence="1">Multi-pass membrane protein</topology>
    </subcellularLocation>
</comment>
<dbReference type="InterPro" id="IPR036259">
    <property type="entry name" value="MFS_trans_sf"/>
</dbReference>